<evidence type="ECO:0000256" key="10">
    <source>
        <dbReference type="ARBA" id="ARBA00042639"/>
    </source>
</evidence>
<organism evidence="13 14">
    <name type="scientific">Paraburkholderia edwinii</name>
    <dbReference type="NCBI Taxonomy" id="2861782"/>
    <lineage>
        <taxon>Bacteria</taxon>
        <taxon>Pseudomonadati</taxon>
        <taxon>Pseudomonadota</taxon>
        <taxon>Betaproteobacteria</taxon>
        <taxon>Burkholderiales</taxon>
        <taxon>Burkholderiaceae</taxon>
        <taxon>Paraburkholderia</taxon>
    </lineage>
</organism>
<evidence type="ECO:0000313" key="14">
    <source>
        <dbReference type="Proteomes" id="UP000826462"/>
    </source>
</evidence>
<dbReference type="InterPro" id="IPR036249">
    <property type="entry name" value="Thioredoxin-like_sf"/>
</dbReference>
<keyword evidence="3" id="KW-0575">Peroxidase</keyword>
<comment type="similarity">
    <text evidence="9">Belongs to the peroxiredoxin family. BCP/PrxQ subfamily.</text>
</comment>
<dbReference type="Proteomes" id="UP000826462">
    <property type="component" value="Chromosome 2"/>
</dbReference>
<evidence type="ECO:0000256" key="2">
    <source>
        <dbReference type="ARBA" id="ARBA00013017"/>
    </source>
</evidence>
<evidence type="ECO:0000256" key="9">
    <source>
        <dbReference type="ARBA" id="ARBA00038489"/>
    </source>
</evidence>
<dbReference type="SUPFAM" id="SSF52833">
    <property type="entry name" value="Thioredoxin-like"/>
    <property type="match status" value="1"/>
</dbReference>
<keyword evidence="14" id="KW-1185">Reference proteome</keyword>
<reference evidence="13 14" key="1">
    <citation type="submission" date="2021-07" db="EMBL/GenBank/DDBJ databases">
        <title>Paraburkholderia edwinii protects Aspergillus sp. from phenazines by acting as a toxin sponge.</title>
        <authorList>
            <person name="Dahlstrom K.M."/>
            <person name="Newman D.K."/>
        </authorList>
    </citation>
    <scope>NUCLEOTIDE SEQUENCE [LARGE SCALE GENOMIC DNA]</scope>
    <source>
        <strain evidence="13 14">Pe01</strain>
    </source>
</reference>
<dbReference type="CDD" id="cd02970">
    <property type="entry name" value="PRX_like2"/>
    <property type="match status" value="1"/>
</dbReference>
<comment type="catalytic activity">
    <reaction evidence="11">
        <text>a hydroperoxide + [thioredoxin]-dithiol = an alcohol + [thioredoxin]-disulfide + H2O</text>
        <dbReference type="Rhea" id="RHEA:62620"/>
        <dbReference type="Rhea" id="RHEA-COMP:10698"/>
        <dbReference type="Rhea" id="RHEA-COMP:10700"/>
        <dbReference type="ChEBI" id="CHEBI:15377"/>
        <dbReference type="ChEBI" id="CHEBI:29950"/>
        <dbReference type="ChEBI" id="CHEBI:30879"/>
        <dbReference type="ChEBI" id="CHEBI:35924"/>
        <dbReference type="ChEBI" id="CHEBI:50058"/>
        <dbReference type="EC" id="1.11.1.24"/>
    </reaction>
</comment>
<evidence type="ECO:0000256" key="6">
    <source>
        <dbReference type="ARBA" id="ARBA00023157"/>
    </source>
</evidence>
<evidence type="ECO:0000313" key="13">
    <source>
        <dbReference type="EMBL" id="QYD73385.1"/>
    </source>
</evidence>
<feature type="domain" description="Thioredoxin" evidence="12">
    <location>
        <begin position="44"/>
        <end position="217"/>
    </location>
</feature>
<keyword evidence="7" id="KW-0676">Redox-active center</keyword>
<evidence type="ECO:0000256" key="5">
    <source>
        <dbReference type="ARBA" id="ARBA00023002"/>
    </source>
</evidence>
<dbReference type="Pfam" id="PF00578">
    <property type="entry name" value="AhpC-TSA"/>
    <property type="match status" value="1"/>
</dbReference>
<sequence>MNLQDKLDAFRTHFESKVAPPHVVELFHRTTDELIATGQAGRSLKVGDVAPTFTLKTAEGELVSSTDMLERGPLVVTFYRGVWCPYCNIDLQAIEEVAEEIRSLGAHLVSISMQTATHSLKSQRQNKLSYPILVDAGGQTADAFGIRFRLQDELIEAYKGFDVDLPVINGEASWTLPMPARYVIAQDGTVAYAEVSPDYTKRPDPSELVTVLRKLRQLENIA</sequence>
<dbReference type="EC" id="1.11.1.24" evidence="2"/>
<gene>
    <name evidence="13" type="ORF">KZJ38_27550</name>
</gene>
<dbReference type="InterPro" id="IPR050924">
    <property type="entry name" value="Peroxiredoxin_BCP/PrxQ"/>
</dbReference>
<dbReference type="InterPro" id="IPR000866">
    <property type="entry name" value="AhpC/TSA"/>
</dbReference>
<evidence type="ECO:0000256" key="1">
    <source>
        <dbReference type="ARBA" id="ARBA00003330"/>
    </source>
</evidence>
<keyword evidence="6" id="KW-1015">Disulfide bond</keyword>
<keyword evidence="4" id="KW-0049">Antioxidant</keyword>
<evidence type="ECO:0000256" key="4">
    <source>
        <dbReference type="ARBA" id="ARBA00022862"/>
    </source>
</evidence>
<dbReference type="PROSITE" id="PS51352">
    <property type="entry name" value="THIOREDOXIN_2"/>
    <property type="match status" value="1"/>
</dbReference>
<evidence type="ECO:0000259" key="12">
    <source>
        <dbReference type="PROSITE" id="PS51352"/>
    </source>
</evidence>
<dbReference type="PANTHER" id="PTHR42801:SF7">
    <property type="entry name" value="SLL1159 PROTEIN"/>
    <property type="match status" value="1"/>
</dbReference>
<name>A0ABX8V1N3_9BURK</name>
<dbReference type="InterPro" id="IPR013766">
    <property type="entry name" value="Thioredoxin_domain"/>
</dbReference>
<dbReference type="PANTHER" id="PTHR42801">
    <property type="entry name" value="THIOREDOXIN-DEPENDENT PEROXIDE REDUCTASE"/>
    <property type="match status" value="1"/>
</dbReference>
<proteinExistence type="inferred from homology"/>
<evidence type="ECO:0000256" key="3">
    <source>
        <dbReference type="ARBA" id="ARBA00022559"/>
    </source>
</evidence>
<dbReference type="EMBL" id="CP080096">
    <property type="protein sequence ID" value="QYD73385.1"/>
    <property type="molecule type" value="Genomic_DNA"/>
</dbReference>
<protein>
    <recommendedName>
        <fullName evidence="2">thioredoxin-dependent peroxiredoxin</fullName>
        <ecNumber evidence="2">1.11.1.24</ecNumber>
    </recommendedName>
    <alternativeName>
        <fullName evidence="8">Thioredoxin peroxidase</fullName>
    </alternativeName>
    <alternativeName>
        <fullName evidence="10">Thioredoxin-dependent peroxiredoxin Bcp</fullName>
    </alternativeName>
</protein>
<keyword evidence="5" id="KW-0560">Oxidoreductase</keyword>
<evidence type="ECO:0000256" key="11">
    <source>
        <dbReference type="ARBA" id="ARBA00049091"/>
    </source>
</evidence>
<dbReference type="Gene3D" id="3.40.30.10">
    <property type="entry name" value="Glutaredoxin"/>
    <property type="match status" value="1"/>
</dbReference>
<comment type="function">
    <text evidence="1">Thiol-specific peroxidase that catalyzes the reduction of hydrogen peroxide and organic hydroperoxides to water and alcohols, respectively. Plays a role in cell protection against oxidative stress by detoxifying peroxides and as sensor of hydrogen peroxide-mediated signaling events.</text>
</comment>
<dbReference type="RefSeq" id="WP_219803130.1">
    <property type="nucleotide sequence ID" value="NZ_CP080096.1"/>
</dbReference>
<accession>A0ABX8V1N3</accession>
<evidence type="ECO:0000256" key="8">
    <source>
        <dbReference type="ARBA" id="ARBA00032824"/>
    </source>
</evidence>
<evidence type="ECO:0000256" key="7">
    <source>
        <dbReference type="ARBA" id="ARBA00023284"/>
    </source>
</evidence>